<dbReference type="EMBL" id="SNRW01006003">
    <property type="protein sequence ID" value="KAA6383928.1"/>
    <property type="molecule type" value="Genomic_DNA"/>
</dbReference>
<proteinExistence type="predicted"/>
<evidence type="ECO:0000313" key="2">
    <source>
        <dbReference type="Proteomes" id="UP000324800"/>
    </source>
</evidence>
<gene>
    <name evidence="1" type="ORF">EZS28_020547</name>
</gene>
<dbReference type="Gene3D" id="2.60.40.2850">
    <property type="match status" value="1"/>
</dbReference>
<name>A0A5J4VMU4_9EUKA</name>
<dbReference type="AlphaFoldDB" id="A0A5J4VMU4"/>
<sequence length="56" mass="5897">LQITAAFYHPSKMHSATVQGGFLGTDGKSIAKGGQWAIARGTRGLKGGSKTFYNII</sequence>
<feature type="non-terminal residue" evidence="1">
    <location>
        <position position="1"/>
    </location>
</feature>
<dbReference type="Proteomes" id="UP000324800">
    <property type="component" value="Unassembled WGS sequence"/>
</dbReference>
<accession>A0A5J4VMU4</accession>
<dbReference type="InterPro" id="IPR006540">
    <property type="entry name" value="Lactococcin_972"/>
</dbReference>
<reference evidence="1 2" key="1">
    <citation type="submission" date="2019-03" db="EMBL/GenBank/DDBJ databases">
        <title>Single cell metagenomics reveals metabolic interactions within the superorganism composed of flagellate Streblomastix strix and complex community of Bacteroidetes bacteria on its surface.</title>
        <authorList>
            <person name="Treitli S.C."/>
            <person name="Kolisko M."/>
            <person name="Husnik F."/>
            <person name="Keeling P."/>
            <person name="Hampl V."/>
        </authorList>
    </citation>
    <scope>NUCLEOTIDE SEQUENCE [LARGE SCALE GENOMIC DNA]</scope>
    <source>
        <strain evidence="1">ST1C</strain>
    </source>
</reference>
<evidence type="ECO:0000313" key="1">
    <source>
        <dbReference type="EMBL" id="KAA6383928.1"/>
    </source>
</evidence>
<comment type="caution">
    <text evidence="1">The sequence shown here is derived from an EMBL/GenBank/DDBJ whole genome shotgun (WGS) entry which is preliminary data.</text>
</comment>
<protein>
    <submittedName>
        <fullName evidence="1">Uncharacterized protein</fullName>
    </submittedName>
</protein>
<organism evidence="1 2">
    <name type="scientific">Streblomastix strix</name>
    <dbReference type="NCBI Taxonomy" id="222440"/>
    <lineage>
        <taxon>Eukaryota</taxon>
        <taxon>Metamonada</taxon>
        <taxon>Preaxostyla</taxon>
        <taxon>Oxymonadida</taxon>
        <taxon>Streblomastigidae</taxon>
        <taxon>Streblomastix</taxon>
    </lineage>
</organism>
<dbReference type="Pfam" id="PF09683">
    <property type="entry name" value="Lactococcin_972"/>
    <property type="match status" value="1"/>
</dbReference>